<reference evidence="2" key="1">
    <citation type="journal article" date="2013" name="Nature">
        <title>Pan genome of the phytoplankton Emiliania underpins its global distribution.</title>
        <authorList>
            <person name="Read B.A."/>
            <person name="Kegel J."/>
            <person name="Klute M.J."/>
            <person name="Kuo A."/>
            <person name="Lefebvre S.C."/>
            <person name="Maumus F."/>
            <person name="Mayer C."/>
            <person name="Miller J."/>
            <person name="Monier A."/>
            <person name="Salamov A."/>
            <person name="Young J."/>
            <person name="Aguilar M."/>
            <person name="Claverie J.M."/>
            <person name="Frickenhaus S."/>
            <person name="Gonzalez K."/>
            <person name="Herman E.K."/>
            <person name="Lin Y.C."/>
            <person name="Napier J."/>
            <person name="Ogata H."/>
            <person name="Sarno A.F."/>
            <person name="Shmutz J."/>
            <person name="Schroeder D."/>
            <person name="de Vargas C."/>
            <person name="Verret F."/>
            <person name="von Dassow P."/>
            <person name="Valentin K."/>
            <person name="Van de Peer Y."/>
            <person name="Wheeler G."/>
            <person name="Dacks J.B."/>
            <person name="Delwiche C.F."/>
            <person name="Dyhrman S.T."/>
            <person name="Glockner G."/>
            <person name="John U."/>
            <person name="Richards T."/>
            <person name="Worden A.Z."/>
            <person name="Zhang X."/>
            <person name="Grigoriev I.V."/>
            <person name="Allen A.E."/>
            <person name="Bidle K."/>
            <person name="Borodovsky M."/>
            <person name="Bowler C."/>
            <person name="Brownlee C."/>
            <person name="Cock J.M."/>
            <person name="Elias M."/>
            <person name="Gladyshev V.N."/>
            <person name="Groth M."/>
            <person name="Guda C."/>
            <person name="Hadaegh A."/>
            <person name="Iglesias-Rodriguez M.D."/>
            <person name="Jenkins J."/>
            <person name="Jones B.M."/>
            <person name="Lawson T."/>
            <person name="Leese F."/>
            <person name="Lindquist E."/>
            <person name="Lobanov A."/>
            <person name="Lomsadze A."/>
            <person name="Malik S.B."/>
            <person name="Marsh M.E."/>
            <person name="Mackinder L."/>
            <person name="Mock T."/>
            <person name="Mueller-Roeber B."/>
            <person name="Pagarete A."/>
            <person name="Parker M."/>
            <person name="Probert I."/>
            <person name="Quesneville H."/>
            <person name="Raines C."/>
            <person name="Rensing S.A."/>
            <person name="Riano-Pachon D.M."/>
            <person name="Richier S."/>
            <person name="Rokitta S."/>
            <person name="Shiraiwa Y."/>
            <person name="Soanes D.M."/>
            <person name="van der Giezen M."/>
            <person name="Wahlund T.M."/>
            <person name="Williams B."/>
            <person name="Wilson W."/>
            <person name="Wolfe G."/>
            <person name="Wurch L.L."/>
        </authorList>
    </citation>
    <scope>NUCLEOTIDE SEQUENCE</scope>
</reference>
<organism evidence="1 2">
    <name type="scientific">Emiliania huxleyi (strain CCMP1516)</name>
    <dbReference type="NCBI Taxonomy" id="280463"/>
    <lineage>
        <taxon>Eukaryota</taxon>
        <taxon>Haptista</taxon>
        <taxon>Haptophyta</taxon>
        <taxon>Prymnesiophyceae</taxon>
        <taxon>Isochrysidales</taxon>
        <taxon>Noelaerhabdaceae</taxon>
        <taxon>Emiliania</taxon>
    </lineage>
</organism>
<proteinExistence type="predicted"/>
<dbReference type="Proteomes" id="UP000013827">
    <property type="component" value="Unassembled WGS sequence"/>
</dbReference>
<dbReference type="AlphaFoldDB" id="A0A0D3IGA7"/>
<evidence type="ECO:0000313" key="2">
    <source>
        <dbReference type="Proteomes" id="UP000013827"/>
    </source>
</evidence>
<name>A0A0D3IGA7_EMIH1</name>
<dbReference type="HOGENOM" id="CLU_1484632_0_0_1"/>
<dbReference type="KEGG" id="ehx:EMIHUDRAFT_465297"/>
<reference evidence="1" key="2">
    <citation type="submission" date="2024-10" db="UniProtKB">
        <authorList>
            <consortium name="EnsemblProtists"/>
        </authorList>
    </citation>
    <scope>IDENTIFICATION</scope>
</reference>
<dbReference type="RefSeq" id="XP_005762721.1">
    <property type="nucleotide sequence ID" value="XM_005762664.1"/>
</dbReference>
<dbReference type="EnsemblProtists" id="EOD10292">
    <property type="protein sequence ID" value="EOD10292"/>
    <property type="gene ID" value="EMIHUDRAFT_465297"/>
</dbReference>
<accession>A0A0D3IGA7</accession>
<keyword evidence="2" id="KW-1185">Reference proteome</keyword>
<protein>
    <submittedName>
        <fullName evidence="1">Uncharacterized protein</fullName>
    </submittedName>
</protein>
<dbReference type="PaxDb" id="2903-EOD10292"/>
<dbReference type="GeneID" id="17256387"/>
<evidence type="ECO:0000313" key="1">
    <source>
        <dbReference type="EnsemblProtists" id="EOD10292"/>
    </source>
</evidence>
<sequence>MRQQAERPSDLAAAAGARLKRAYRMSSGGGVPWVVDEHASWYKPHERARYSCVNCSGDVVPEKDLVGCWPLWPQFGPDELEFRCVRRWTSDPGEQAPHKYMQGRAPLPCWRTCWTPLKSPGAERCTAACPSAESAEPAVEWRARWDAELHSFKERDGTARDVERATGFIRRLPNSDFFWSVY</sequence>